<feature type="chain" id="PRO_5034535102" description="SnoaL-like domain-containing protein" evidence="1">
    <location>
        <begin position="20"/>
        <end position="196"/>
    </location>
</feature>
<comment type="caution">
    <text evidence="2">The sequence shown here is derived from an EMBL/GenBank/DDBJ whole genome shotgun (WGS) entry which is preliminary data.</text>
</comment>
<feature type="signal peptide" evidence="1">
    <location>
        <begin position="1"/>
        <end position="19"/>
    </location>
</feature>
<dbReference type="RefSeq" id="XP_038788062.1">
    <property type="nucleotide sequence ID" value="XM_038929790.1"/>
</dbReference>
<protein>
    <recommendedName>
        <fullName evidence="4">SnoaL-like domain-containing protein</fullName>
    </recommendedName>
</protein>
<evidence type="ECO:0008006" key="4">
    <source>
        <dbReference type="Google" id="ProtNLM"/>
    </source>
</evidence>
<keyword evidence="1" id="KW-0732">Signal</keyword>
<dbReference type="Gene3D" id="3.10.450.50">
    <property type="match status" value="1"/>
</dbReference>
<dbReference type="OrthoDB" id="3758478at2759"/>
<dbReference type="GeneID" id="62202968"/>
<dbReference type="InterPro" id="IPR050977">
    <property type="entry name" value="Fungal_Meroterpenoid_Isomerase"/>
</dbReference>
<reference evidence="2" key="1">
    <citation type="submission" date="2020-01" db="EMBL/GenBank/DDBJ databases">
        <authorList>
            <person name="Feng Z.H.Z."/>
        </authorList>
    </citation>
    <scope>NUCLEOTIDE SEQUENCE</scope>
    <source>
        <strain evidence="2">CBS107.38</strain>
    </source>
</reference>
<evidence type="ECO:0000313" key="3">
    <source>
        <dbReference type="Proteomes" id="UP000596902"/>
    </source>
</evidence>
<dbReference type="InterPro" id="IPR032710">
    <property type="entry name" value="NTF2-like_dom_sf"/>
</dbReference>
<sequence length="196" mass="21797">MKTSTILLTTTTMCVLATATSLPSSETLATSDIWIGLNLNKCLVNAEVIPQANLEAQKVVTKEVIDAYNVWDIERILAYRTPDCKQQILPATLNRSPKSNDEYRAYFETIEPLYINFTATVFQETHDSEAHTCIIHARSTASTPIGPYANEYALILTFTEDGTQVRQFDEFVDSAYTLEFGARLAAFLANGTSTDH</sequence>
<gene>
    <name evidence="2" type="ORF">GT037_004743</name>
</gene>
<accession>A0A8H7BA31</accession>
<evidence type="ECO:0000256" key="1">
    <source>
        <dbReference type="SAM" id="SignalP"/>
    </source>
</evidence>
<reference evidence="2" key="2">
    <citation type="submission" date="2020-08" db="EMBL/GenBank/DDBJ databases">
        <title>Draft Genome Sequence of Cumin Blight Pathogen Alternaria burnsii.</title>
        <authorList>
            <person name="Feng Z."/>
        </authorList>
    </citation>
    <scope>NUCLEOTIDE SEQUENCE</scope>
    <source>
        <strain evidence="2">CBS107.38</strain>
    </source>
</reference>
<dbReference type="SUPFAM" id="SSF54427">
    <property type="entry name" value="NTF2-like"/>
    <property type="match status" value="1"/>
</dbReference>
<organism evidence="2 3">
    <name type="scientific">Alternaria burnsii</name>
    <dbReference type="NCBI Taxonomy" id="1187904"/>
    <lineage>
        <taxon>Eukaryota</taxon>
        <taxon>Fungi</taxon>
        <taxon>Dikarya</taxon>
        <taxon>Ascomycota</taxon>
        <taxon>Pezizomycotina</taxon>
        <taxon>Dothideomycetes</taxon>
        <taxon>Pleosporomycetidae</taxon>
        <taxon>Pleosporales</taxon>
        <taxon>Pleosporineae</taxon>
        <taxon>Pleosporaceae</taxon>
        <taxon>Alternaria</taxon>
        <taxon>Alternaria sect. Alternaria</taxon>
    </lineage>
</organism>
<keyword evidence="3" id="KW-1185">Reference proteome</keyword>
<proteinExistence type="predicted"/>
<name>A0A8H7BA31_9PLEO</name>
<dbReference type="PANTHER" id="PTHR39598:SF1">
    <property type="entry name" value="AUSTINOID BIOSYNTHESIS CLUSTERS PROTEIN F-RELATED"/>
    <property type="match status" value="1"/>
</dbReference>
<dbReference type="EMBL" id="JAAABM010000005">
    <property type="protein sequence ID" value="KAF7677884.1"/>
    <property type="molecule type" value="Genomic_DNA"/>
</dbReference>
<dbReference type="Proteomes" id="UP000596902">
    <property type="component" value="Unassembled WGS sequence"/>
</dbReference>
<dbReference type="AlphaFoldDB" id="A0A8H7BA31"/>
<dbReference type="PANTHER" id="PTHR39598">
    <property type="entry name" value="AUSTINOL SYNTHESIS PROTEIN F-RELATED"/>
    <property type="match status" value="1"/>
</dbReference>
<evidence type="ECO:0000313" key="2">
    <source>
        <dbReference type="EMBL" id="KAF7677884.1"/>
    </source>
</evidence>